<dbReference type="GO" id="GO:0005576">
    <property type="term" value="C:extracellular region"/>
    <property type="evidence" value="ECO:0007669"/>
    <property type="project" value="TreeGrafter"/>
</dbReference>
<dbReference type="GO" id="GO:0031982">
    <property type="term" value="C:vesicle"/>
    <property type="evidence" value="ECO:0007669"/>
    <property type="project" value="TreeGrafter"/>
</dbReference>
<evidence type="ECO:0000313" key="5">
    <source>
        <dbReference type="Proteomes" id="UP000585474"/>
    </source>
</evidence>
<evidence type="ECO:0000313" key="4">
    <source>
        <dbReference type="EMBL" id="GFS35697.1"/>
    </source>
</evidence>
<accession>A0A7J0DI22</accession>
<feature type="chain" id="PRO_5029869971" evidence="2">
    <location>
        <begin position="27"/>
        <end position="124"/>
    </location>
</feature>
<evidence type="ECO:0000256" key="1">
    <source>
        <dbReference type="ARBA" id="ARBA00022729"/>
    </source>
</evidence>
<dbReference type="AlphaFoldDB" id="A0A7J0DI22"/>
<name>A0A7J0DI22_9ERIC</name>
<organism evidence="4 5">
    <name type="scientific">Actinidia rufa</name>
    <dbReference type="NCBI Taxonomy" id="165716"/>
    <lineage>
        <taxon>Eukaryota</taxon>
        <taxon>Viridiplantae</taxon>
        <taxon>Streptophyta</taxon>
        <taxon>Embryophyta</taxon>
        <taxon>Tracheophyta</taxon>
        <taxon>Spermatophyta</taxon>
        <taxon>Magnoliopsida</taxon>
        <taxon>eudicotyledons</taxon>
        <taxon>Gunneridae</taxon>
        <taxon>Pentapetalae</taxon>
        <taxon>asterids</taxon>
        <taxon>Ericales</taxon>
        <taxon>Actinidiaceae</taxon>
        <taxon>Actinidia</taxon>
    </lineage>
</organism>
<keyword evidence="5" id="KW-1185">Reference proteome</keyword>
<dbReference type="GO" id="GO:0080155">
    <property type="term" value="P:regulation of double fertilization forming a zygote and endosperm"/>
    <property type="evidence" value="ECO:0007669"/>
    <property type="project" value="TreeGrafter"/>
</dbReference>
<proteinExistence type="predicted"/>
<reference evidence="5" key="1">
    <citation type="submission" date="2019-07" db="EMBL/GenBank/DDBJ databases">
        <title>De Novo Assembly of kiwifruit Actinidia rufa.</title>
        <authorList>
            <person name="Sugita-Konishi S."/>
            <person name="Sato K."/>
            <person name="Mori E."/>
            <person name="Abe Y."/>
            <person name="Kisaki G."/>
            <person name="Hamano K."/>
            <person name="Suezawa K."/>
            <person name="Otani M."/>
            <person name="Fukuda T."/>
            <person name="Manabe T."/>
            <person name="Gomi K."/>
            <person name="Tabuchi M."/>
            <person name="Akimitsu K."/>
            <person name="Kataoka I."/>
        </authorList>
    </citation>
    <scope>NUCLEOTIDE SEQUENCE [LARGE SCALE GENOMIC DNA]</scope>
    <source>
        <strain evidence="5">cv. Fuchu</strain>
    </source>
</reference>
<comment type="caution">
    <text evidence="4">The sequence shown here is derived from an EMBL/GenBank/DDBJ whole genome shotgun (WGS) entry which is preliminary data.</text>
</comment>
<protein>
    <submittedName>
        <fullName evidence="4">Egg cell-secreted-like protein</fullName>
    </submittedName>
</protein>
<dbReference type="PANTHER" id="PTHR31181:SF67">
    <property type="entry name" value="PROLAMIN-LIKE PROTEIN (DUF1278)"/>
    <property type="match status" value="1"/>
</dbReference>
<evidence type="ECO:0000259" key="3">
    <source>
        <dbReference type="Pfam" id="PF05617"/>
    </source>
</evidence>
<dbReference type="Proteomes" id="UP000585474">
    <property type="component" value="Unassembled WGS sequence"/>
</dbReference>
<dbReference type="GO" id="GO:0009567">
    <property type="term" value="P:double fertilization forming a zygote and endosperm"/>
    <property type="evidence" value="ECO:0007669"/>
    <property type="project" value="TreeGrafter"/>
</dbReference>
<feature type="domain" description="Prolamin-like" evidence="3">
    <location>
        <begin position="42"/>
        <end position="103"/>
    </location>
</feature>
<feature type="signal peptide" evidence="2">
    <location>
        <begin position="1"/>
        <end position="26"/>
    </location>
</feature>
<dbReference type="EMBL" id="BJWL01000237">
    <property type="protein sequence ID" value="GFS35697.1"/>
    <property type="molecule type" value="Genomic_DNA"/>
</dbReference>
<dbReference type="PANTHER" id="PTHR31181">
    <property type="entry name" value="EGG CELL-SECRETED PROTEIN 1.4"/>
    <property type="match status" value="1"/>
</dbReference>
<gene>
    <name evidence="4" type="ORF">Acr_00g0041610</name>
</gene>
<dbReference type="GO" id="GO:2000008">
    <property type="term" value="P:regulation of protein localization to cell surface"/>
    <property type="evidence" value="ECO:0007669"/>
    <property type="project" value="TreeGrafter"/>
</dbReference>
<dbReference type="OrthoDB" id="1705517at2759"/>
<sequence>MSRGSAIYSAALLVAIVSIFVAPTLAQILGGVGGPRGLPGTDCMASLKVIEGCVQAFMTSVLRAQIQQIGSVCCRAFLNVSDNCLPEMFPYNPSFPPLFKSYCTTQGQSMSPPSPTNVRANKLN</sequence>
<dbReference type="InterPro" id="IPR008502">
    <property type="entry name" value="Prolamin-like"/>
</dbReference>
<keyword evidence="1 2" id="KW-0732">Signal</keyword>
<evidence type="ECO:0000256" key="2">
    <source>
        <dbReference type="SAM" id="SignalP"/>
    </source>
</evidence>
<dbReference type="Pfam" id="PF05617">
    <property type="entry name" value="Prolamin_like"/>
    <property type="match status" value="1"/>
</dbReference>